<evidence type="ECO:0008006" key="3">
    <source>
        <dbReference type="Google" id="ProtNLM"/>
    </source>
</evidence>
<proteinExistence type="predicted"/>
<dbReference type="SUPFAM" id="SSF53383">
    <property type="entry name" value="PLP-dependent transferases"/>
    <property type="match status" value="1"/>
</dbReference>
<dbReference type="Gene3D" id="3.40.640.10">
    <property type="entry name" value="Type I PLP-dependent aspartate aminotransferase-like (Major domain)"/>
    <property type="match status" value="1"/>
</dbReference>
<dbReference type="RefSeq" id="WP_143733229.1">
    <property type="nucleotide sequence ID" value="NZ_RYFG02000104.1"/>
</dbReference>
<gene>
    <name evidence="1" type="ORF">EKO24_013805</name>
</gene>
<accession>A0ABY3C979</accession>
<dbReference type="EMBL" id="RYFG02000104">
    <property type="protein sequence ID" value="TRW93006.1"/>
    <property type="molecule type" value="Genomic_DNA"/>
</dbReference>
<sequence length="500" mass="54320">MPTSSQAPNGLPSTEQLLIAGGDARLALDPLSGRNKYGCQPLPDPQLLSFSSSTASIISAEGFDAANRLRQTLLTAIATSSHAAVYSREMQRIRREWLQLCGLSDLSGLELVFCSSGTDLHAVAAQYTASEAPVPPLLIMVEANETGSGVAAALTGTENNAVEVEQVSIRLNDGMPRPPAEIDAEIENLAAKAAASNRRMLLILVDQSKTGLIAPSPACAMALHRRYPNNIEVLVDACQFRIATSTLRAYLEQGFMVALTGSKFLNGPSFSATLLLPPNAAKRLQQRALPRGLLPRSFRADWPDAWRGAEQLTHAANFGLLLRCEVALTELRRFRAVPEPAIVEFIHTFAEAVHQRLMSDPYFEPLPSPLLDRRPLIAADCWDQLPTIFPFLLYAPQSAGRRLLNREQTQQVYQKLPFAVDYADAKTASIRCQLGQPVACGIRNGIAISALRLCLSSRLITEAAADNDRGISVIKEAMKVLDKVALLISYASRTKKTALL</sequence>
<evidence type="ECO:0000313" key="2">
    <source>
        <dbReference type="Proteomes" id="UP000733744"/>
    </source>
</evidence>
<evidence type="ECO:0000313" key="1">
    <source>
        <dbReference type="EMBL" id="TRW93006.1"/>
    </source>
</evidence>
<protein>
    <recommendedName>
        <fullName evidence="3">Aminotransferase class V-fold PLP-dependent enzyme</fullName>
    </recommendedName>
</protein>
<organism evidence="1 2">
    <name type="scientific">Candidatus Methylobacter oryzae</name>
    <dbReference type="NCBI Taxonomy" id="2497749"/>
    <lineage>
        <taxon>Bacteria</taxon>
        <taxon>Pseudomonadati</taxon>
        <taxon>Pseudomonadota</taxon>
        <taxon>Gammaproteobacteria</taxon>
        <taxon>Methylococcales</taxon>
        <taxon>Methylococcaceae</taxon>
        <taxon>Methylobacter</taxon>
    </lineage>
</organism>
<dbReference type="InterPro" id="IPR015421">
    <property type="entry name" value="PyrdxlP-dep_Trfase_major"/>
</dbReference>
<keyword evidence="2" id="KW-1185">Reference proteome</keyword>
<dbReference type="InterPro" id="IPR015424">
    <property type="entry name" value="PyrdxlP-dep_Trfase"/>
</dbReference>
<reference evidence="1 2" key="1">
    <citation type="journal article" date="2019" name="Antonie Van Leeuwenhoek">
        <title>Description of 'Ca. Methylobacter oryzae' KRF1, a novel species from the environmentally important Methylobacter clade 2.</title>
        <authorList>
            <person name="Khatri K."/>
            <person name="Mohite J.A."/>
            <person name="Pandit P.S."/>
            <person name="Bahulikar R."/>
            <person name="Rahalkar M.C."/>
        </authorList>
    </citation>
    <scope>NUCLEOTIDE SEQUENCE [LARGE SCALE GENOMIC DNA]</scope>
    <source>
        <strain evidence="1 2">KRF1</strain>
    </source>
</reference>
<dbReference type="Proteomes" id="UP000733744">
    <property type="component" value="Unassembled WGS sequence"/>
</dbReference>
<name>A0ABY3C979_9GAMM</name>
<comment type="caution">
    <text evidence="1">The sequence shown here is derived from an EMBL/GenBank/DDBJ whole genome shotgun (WGS) entry which is preliminary data.</text>
</comment>